<protein>
    <recommendedName>
        <fullName evidence="3">DNA-directed DNA polymerase</fullName>
    </recommendedName>
</protein>
<name>A0A2M6XSK0_9BACT</name>
<sequence>LFYSFFMDFKWPVIGHKKIIDYLQNIILQNRVNHGYLFYGQSGLGKCMVAEYFARSLFCLSDNIRPCGACSHCVQLEKGIHADVIYLRRDEEKKNIAIEQVREAREKLQRGSFLNSYKMVIVEDLNAFSSSACSAILKILEEPAGKTVFLFIAKNLANIPKTIISRVHAIEFLPVAVSEIEKYLIGAGETKEQAYELSRLSAGFPSKIINFARHKQALVDKKEKIRQIISDLLGDLNDRFDLVERLAGQNKSERARIDADNFLDDLLILVRDCFLLKNMCADKIANVWLGDVLVDICGKYDNIRLVAILEKIKKTQEDIAKNVNLKLALENLMFEF</sequence>
<dbReference type="GO" id="GO:0006261">
    <property type="term" value="P:DNA-templated DNA replication"/>
    <property type="evidence" value="ECO:0007669"/>
    <property type="project" value="TreeGrafter"/>
</dbReference>
<dbReference type="PANTHER" id="PTHR11669">
    <property type="entry name" value="REPLICATION FACTOR C / DNA POLYMERASE III GAMMA-TAU SUBUNIT"/>
    <property type="match status" value="1"/>
</dbReference>
<evidence type="ECO:0008006" key="3">
    <source>
        <dbReference type="Google" id="ProtNLM"/>
    </source>
</evidence>
<accession>A0A2M6XSK0</accession>
<organism evidence="1 2">
    <name type="scientific">Candidatus Kuenenbacteria bacterium CG08_land_8_20_14_0_20_37_23</name>
    <dbReference type="NCBI Taxonomy" id="1974617"/>
    <lineage>
        <taxon>Bacteria</taxon>
        <taxon>Candidatus Kueneniibacteriota</taxon>
    </lineage>
</organism>
<dbReference type="InterPro" id="IPR027417">
    <property type="entry name" value="P-loop_NTPase"/>
</dbReference>
<dbReference type="InterPro" id="IPR050238">
    <property type="entry name" value="DNA_Rep/Repair_Clamp_Loader"/>
</dbReference>
<dbReference type="Proteomes" id="UP000230586">
    <property type="component" value="Unassembled WGS sequence"/>
</dbReference>
<evidence type="ECO:0000313" key="1">
    <source>
        <dbReference type="EMBL" id="PIU10549.1"/>
    </source>
</evidence>
<dbReference type="EMBL" id="PEXX01000043">
    <property type="protein sequence ID" value="PIU10549.1"/>
    <property type="molecule type" value="Genomic_DNA"/>
</dbReference>
<dbReference type="SUPFAM" id="SSF52540">
    <property type="entry name" value="P-loop containing nucleoside triphosphate hydrolases"/>
    <property type="match status" value="1"/>
</dbReference>
<dbReference type="Pfam" id="PF13177">
    <property type="entry name" value="DNA_pol3_delta2"/>
    <property type="match status" value="1"/>
</dbReference>
<comment type="caution">
    <text evidence="1">The sequence shown here is derived from an EMBL/GenBank/DDBJ whole genome shotgun (WGS) entry which is preliminary data.</text>
</comment>
<reference evidence="2" key="1">
    <citation type="submission" date="2017-09" db="EMBL/GenBank/DDBJ databases">
        <title>Depth-based differentiation of microbial function through sediment-hosted aquifers and enrichment of novel symbionts in the deep terrestrial subsurface.</title>
        <authorList>
            <person name="Probst A.J."/>
            <person name="Ladd B."/>
            <person name="Jarett J.K."/>
            <person name="Geller-Mcgrath D.E."/>
            <person name="Sieber C.M.K."/>
            <person name="Emerson J.B."/>
            <person name="Anantharaman K."/>
            <person name="Thomas B.C."/>
            <person name="Malmstrom R."/>
            <person name="Stieglmeier M."/>
            <person name="Klingl A."/>
            <person name="Woyke T."/>
            <person name="Ryan C.M."/>
            <person name="Banfield J.F."/>
        </authorList>
    </citation>
    <scope>NUCLEOTIDE SEQUENCE [LARGE SCALE GENOMIC DNA]</scope>
</reference>
<dbReference type="PANTHER" id="PTHR11669:SF8">
    <property type="entry name" value="DNA POLYMERASE III SUBUNIT DELTA"/>
    <property type="match status" value="1"/>
</dbReference>
<proteinExistence type="predicted"/>
<gene>
    <name evidence="1" type="ORF">COT27_02470</name>
</gene>
<feature type="non-terminal residue" evidence="1">
    <location>
        <position position="1"/>
    </location>
</feature>
<dbReference type="Gene3D" id="3.40.50.300">
    <property type="entry name" value="P-loop containing nucleotide triphosphate hydrolases"/>
    <property type="match status" value="1"/>
</dbReference>
<dbReference type="AlphaFoldDB" id="A0A2M6XSK0"/>
<evidence type="ECO:0000313" key="2">
    <source>
        <dbReference type="Proteomes" id="UP000230586"/>
    </source>
</evidence>